<keyword evidence="4" id="KW-1185">Reference proteome</keyword>
<dbReference type="PANTHER" id="PTHR37984">
    <property type="entry name" value="PROTEIN CBG26694"/>
    <property type="match status" value="1"/>
</dbReference>
<dbReference type="AlphaFoldDB" id="A0AAN7NM73"/>
<dbReference type="PROSITE" id="PS50994">
    <property type="entry name" value="INTEGRASE"/>
    <property type="match status" value="1"/>
</dbReference>
<dbReference type="InterPro" id="IPR001584">
    <property type="entry name" value="Integrase_cat-core"/>
</dbReference>
<evidence type="ECO:0000313" key="4">
    <source>
        <dbReference type="Proteomes" id="UP001333110"/>
    </source>
</evidence>
<dbReference type="InterPro" id="IPR036397">
    <property type="entry name" value="RNaseH_sf"/>
</dbReference>
<evidence type="ECO:0000256" key="1">
    <source>
        <dbReference type="SAM" id="MobiDB-lite"/>
    </source>
</evidence>
<reference evidence="3 4" key="1">
    <citation type="journal article" date="2023" name="J. Hered.">
        <title>Chromosome-level genome of the wood stork (Mycteria americana) provides insight into avian chromosome evolution.</title>
        <authorList>
            <person name="Flamio R. Jr."/>
            <person name="Ramstad K.M."/>
        </authorList>
    </citation>
    <scope>NUCLEOTIDE SEQUENCE [LARGE SCALE GENOMIC DNA]</scope>
    <source>
        <strain evidence="3">JAX WOST 10</strain>
    </source>
</reference>
<accession>A0AAN7NM73</accession>
<evidence type="ECO:0000313" key="3">
    <source>
        <dbReference type="EMBL" id="KAK4828059.1"/>
    </source>
</evidence>
<protein>
    <recommendedName>
        <fullName evidence="2">Integrase catalytic domain-containing protein</fullName>
    </recommendedName>
</protein>
<feature type="domain" description="Integrase catalytic" evidence="2">
    <location>
        <begin position="1"/>
        <end position="125"/>
    </location>
</feature>
<dbReference type="EMBL" id="JAUNZN010000002">
    <property type="protein sequence ID" value="KAK4828059.1"/>
    <property type="molecule type" value="Genomic_DNA"/>
</dbReference>
<organism evidence="3 4">
    <name type="scientific">Mycteria americana</name>
    <name type="common">Wood stork</name>
    <dbReference type="NCBI Taxonomy" id="33587"/>
    <lineage>
        <taxon>Eukaryota</taxon>
        <taxon>Metazoa</taxon>
        <taxon>Chordata</taxon>
        <taxon>Craniata</taxon>
        <taxon>Vertebrata</taxon>
        <taxon>Euteleostomi</taxon>
        <taxon>Archelosauria</taxon>
        <taxon>Archosauria</taxon>
        <taxon>Dinosauria</taxon>
        <taxon>Saurischia</taxon>
        <taxon>Theropoda</taxon>
        <taxon>Coelurosauria</taxon>
        <taxon>Aves</taxon>
        <taxon>Neognathae</taxon>
        <taxon>Neoaves</taxon>
        <taxon>Aequornithes</taxon>
        <taxon>Ciconiiformes</taxon>
        <taxon>Ciconiidae</taxon>
        <taxon>Mycteria</taxon>
    </lineage>
</organism>
<gene>
    <name evidence="3" type="ORF">QYF61_023119</name>
</gene>
<comment type="caution">
    <text evidence="3">The sequence shown here is derived from an EMBL/GenBank/DDBJ whole genome shotgun (WGS) entry which is preliminary data.</text>
</comment>
<sequence>MDTIVQVIHECETCAAIKQAKWLKPCGKCHMLTMVEATTRWLETYPVPRATPRNTILGLEKQVLWRHGTPERIVSGNRTHVRNNLIDTWAKEHGIEWVYHIPCHAPASGKIERYNGLLKTTLRAMGDGLLIPIVTSGPPSKRGTLSGEPCAQGACEPHGSHLLPTTRPCHPASSFACSPPAFPLAPVRTWPHNATVSCAFMPHGQGGSQPVSPSSQLFPHSSADE</sequence>
<dbReference type="GO" id="GO:0015074">
    <property type="term" value="P:DNA integration"/>
    <property type="evidence" value="ECO:0007669"/>
    <property type="project" value="InterPro"/>
</dbReference>
<dbReference type="Gene3D" id="3.30.420.10">
    <property type="entry name" value="Ribonuclease H-like superfamily/Ribonuclease H"/>
    <property type="match status" value="1"/>
</dbReference>
<proteinExistence type="predicted"/>
<dbReference type="Proteomes" id="UP001333110">
    <property type="component" value="Unassembled WGS sequence"/>
</dbReference>
<name>A0AAN7NM73_MYCAM</name>
<dbReference type="InterPro" id="IPR050951">
    <property type="entry name" value="Retrovirus_Pol_polyprotein"/>
</dbReference>
<dbReference type="PANTHER" id="PTHR37984:SF5">
    <property type="entry name" value="PROTEIN NYNRIN-LIKE"/>
    <property type="match status" value="1"/>
</dbReference>
<dbReference type="Pfam" id="PF00665">
    <property type="entry name" value="rve"/>
    <property type="match status" value="1"/>
</dbReference>
<evidence type="ECO:0000259" key="2">
    <source>
        <dbReference type="PROSITE" id="PS50994"/>
    </source>
</evidence>
<dbReference type="SUPFAM" id="SSF53098">
    <property type="entry name" value="Ribonuclease H-like"/>
    <property type="match status" value="1"/>
</dbReference>
<dbReference type="GO" id="GO:0003676">
    <property type="term" value="F:nucleic acid binding"/>
    <property type="evidence" value="ECO:0007669"/>
    <property type="project" value="InterPro"/>
</dbReference>
<feature type="region of interest" description="Disordered" evidence="1">
    <location>
        <begin position="204"/>
        <end position="225"/>
    </location>
</feature>
<dbReference type="InterPro" id="IPR012337">
    <property type="entry name" value="RNaseH-like_sf"/>
</dbReference>